<feature type="region of interest" description="Disordered" evidence="1">
    <location>
        <begin position="225"/>
        <end position="264"/>
    </location>
</feature>
<dbReference type="Pfam" id="PF12937">
    <property type="entry name" value="F-box-like"/>
    <property type="match status" value="1"/>
</dbReference>
<dbReference type="Proteomes" id="UP000319257">
    <property type="component" value="Unassembled WGS sequence"/>
</dbReference>
<organism evidence="3 4">
    <name type="scientific">Thyridium curvatum</name>
    <dbReference type="NCBI Taxonomy" id="1093900"/>
    <lineage>
        <taxon>Eukaryota</taxon>
        <taxon>Fungi</taxon>
        <taxon>Dikarya</taxon>
        <taxon>Ascomycota</taxon>
        <taxon>Pezizomycotina</taxon>
        <taxon>Sordariomycetes</taxon>
        <taxon>Sordariomycetidae</taxon>
        <taxon>Thyridiales</taxon>
        <taxon>Thyridiaceae</taxon>
        <taxon>Thyridium</taxon>
    </lineage>
</organism>
<name>A0A507AI31_9PEZI</name>
<reference evidence="3 4" key="1">
    <citation type="submission" date="2019-06" db="EMBL/GenBank/DDBJ databases">
        <title>Draft genome sequence of the filamentous fungus Phialemoniopsis curvata isolated from diesel fuel.</title>
        <authorList>
            <person name="Varaljay V.A."/>
            <person name="Lyon W.J."/>
            <person name="Crouch A.L."/>
            <person name="Drake C.E."/>
            <person name="Hollomon J.M."/>
            <person name="Nadeau L.J."/>
            <person name="Nunn H.S."/>
            <person name="Stevenson B.S."/>
            <person name="Bojanowski C.L."/>
            <person name="Crookes-Goodson W.J."/>
        </authorList>
    </citation>
    <scope>NUCLEOTIDE SEQUENCE [LARGE SCALE GENOMIC DNA]</scope>
    <source>
        <strain evidence="3 4">D216</strain>
    </source>
</reference>
<evidence type="ECO:0000313" key="4">
    <source>
        <dbReference type="Proteomes" id="UP000319257"/>
    </source>
</evidence>
<evidence type="ECO:0000313" key="3">
    <source>
        <dbReference type="EMBL" id="TPX06733.1"/>
    </source>
</evidence>
<dbReference type="CDD" id="cd09917">
    <property type="entry name" value="F-box_SF"/>
    <property type="match status" value="1"/>
</dbReference>
<dbReference type="OrthoDB" id="5296720at2759"/>
<feature type="region of interest" description="Disordered" evidence="1">
    <location>
        <begin position="463"/>
        <end position="534"/>
    </location>
</feature>
<comment type="caution">
    <text evidence="3">The sequence shown here is derived from an EMBL/GenBank/DDBJ whole genome shotgun (WGS) entry which is preliminary data.</text>
</comment>
<dbReference type="RefSeq" id="XP_030988444.1">
    <property type="nucleotide sequence ID" value="XM_031136395.1"/>
</dbReference>
<gene>
    <name evidence="3" type="ORF">E0L32_002229</name>
</gene>
<dbReference type="InterPro" id="IPR001810">
    <property type="entry name" value="F-box_dom"/>
</dbReference>
<proteinExistence type="predicted"/>
<protein>
    <recommendedName>
        <fullName evidence="2">F-box domain-containing protein</fullName>
    </recommendedName>
</protein>
<dbReference type="InParanoid" id="A0A507AI31"/>
<dbReference type="GeneID" id="41969676"/>
<feature type="compositionally biased region" description="Low complexity" evidence="1">
    <location>
        <begin position="515"/>
        <end position="528"/>
    </location>
</feature>
<dbReference type="EMBL" id="SKBQ01000009">
    <property type="protein sequence ID" value="TPX06733.1"/>
    <property type="molecule type" value="Genomic_DNA"/>
</dbReference>
<evidence type="ECO:0000259" key="2">
    <source>
        <dbReference type="Pfam" id="PF12937"/>
    </source>
</evidence>
<dbReference type="AlphaFoldDB" id="A0A507AI31"/>
<keyword evidence="4" id="KW-1185">Reference proteome</keyword>
<dbReference type="STRING" id="1093900.A0A507AI31"/>
<evidence type="ECO:0000256" key="1">
    <source>
        <dbReference type="SAM" id="MobiDB-lite"/>
    </source>
</evidence>
<feature type="compositionally biased region" description="Acidic residues" evidence="1">
    <location>
        <begin position="478"/>
        <end position="500"/>
    </location>
</feature>
<accession>A0A507AI31</accession>
<feature type="domain" description="F-box" evidence="2">
    <location>
        <begin position="17"/>
        <end position="76"/>
    </location>
</feature>
<feature type="compositionally biased region" description="Basic and acidic residues" evidence="1">
    <location>
        <begin position="225"/>
        <end position="243"/>
    </location>
</feature>
<sequence>MASPDVPAPAVADIEAKLPPEVMSQIFSHLDSPAPSDLRLGDLPKGSMFESSPTPLKQVSLVCKRWRKIVLPVLFRKAIWHLDRWELLLVEPKPDHVAAIPMLAWLRHADLGRYVLSWTMVVGDSYGGQYSLRMRDGASSTVHTGSLSNLPERPLPMGSEGFLPDTATYAENNNWLWDAVFSVVDPLRFTIVASPRMLTSLMSRMLFLGDSWGFQVPYHILSLSREESTRTMPPPRDEGKAPEAKPTSYAQPYADSWPEPAESSSCAEKKRTRVACKLFTMRPWSAALLNEGSSMRIYRMYEFFLKRPPSILGALLGAEDFPNDEPLLPPTVRELSYVAVFPLSSHFNTLVQHLPPLDKLFVQLVPRPESGVLDDPEQMRGLDPADLWMERNTCYSLVMHEMLEPGSSAIVAPTTAAAAAAAWKGLREFESGDAADREAWAMAAEYVQLAGRGWRVGGEGVFLKRGSGESGDGGDGTEGGEGEDDSDTDASYDSQEEEDSYSGPPHAGWGGSGAGNNNYNHHGAHPAANGGGGGGGSLLSVQSLQQSLLPASCYVM</sequence>
<dbReference type="Gene3D" id="1.20.1280.50">
    <property type="match status" value="1"/>
</dbReference>
<feature type="compositionally biased region" description="Gly residues" evidence="1">
    <location>
        <begin position="468"/>
        <end position="477"/>
    </location>
</feature>